<evidence type="ECO:0000256" key="5">
    <source>
        <dbReference type="ARBA" id="ARBA00022670"/>
    </source>
</evidence>
<gene>
    <name evidence="9" type="ORF">M407DRAFT_244130</name>
</gene>
<dbReference type="PANTHER" id="PTHR11963:SF23">
    <property type="entry name" value="CYTOSOL AMINOPEPTIDASE"/>
    <property type="match status" value="1"/>
</dbReference>
<feature type="compositionally biased region" description="Low complexity" evidence="7">
    <location>
        <begin position="36"/>
        <end position="47"/>
    </location>
</feature>
<keyword evidence="6" id="KW-0378">Hydrolase</keyword>
<comment type="similarity">
    <text evidence="2">Belongs to the peptidase M17 family.</text>
</comment>
<reference evidence="10" key="2">
    <citation type="submission" date="2015-01" db="EMBL/GenBank/DDBJ databases">
        <title>Evolutionary Origins and Diversification of the Mycorrhizal Mutualists.</title>
        <authorList>
            <consortium name="DOE Joint Genome Institute"/>
            <consortium name="Mycorrhizal Genomics Consortium"/>
            <person name="Kohler A."/>
            <person name="Kuo A."/>
            <person name="Nagy L.G."/>
            <person name="Floudas D."/>
            <person name="Copeland A."/>
            <person name="Barry K.W."/>
            <person name="Cichocki N."/>
            <person name="Veneault-Fourrey C."/>
            <person name="LaButti K."/>
            <person name="Lindquist E.A."/>
            <person name="Lipzen A."/>
            <person name="Lundell T."/>
            <person name="Morin E."/>
            <person name="Murat C."/>
            <person name="Riley R."/>
            <person name="Ohm R."/>
            <person name="Sun H."/>
            <person name="Tunlid A."/>
            <person name="Henrissat B."/>
            <person name="Grigoriev I.V."/>
            <person name="Hibbett D.S."/>
            <person name="Martin F."/>
        </authorList>
    </citation>
    <scope>NUCLEOTIDE SEQUENCE [LARGE SCALE GENOMIC DNA]</scope>
    <source>
        <strain evidence="10">MUT 4182</strain>
    </source>
</reference>
<dbReference type="GO" id="GO:0005737">
    <property type="term" value="C:cytoplasm"/>
    <property type="evidence" value="ECO:0007669"/>
    <property type="project" value="InterPro"/>
</dbReference>
<dbReference type="EMBL" id="KN823045">
    <property type="protein sequence ID" value="KIO25259.1"/>
    <property type="molecule type" value="Genomic_DNA"/>
</dbReference>
<organism evidence="9 10">
    <name type="scientific">Tulasnella calospora MUT 4182</name>
    <dbReference type="NCBI Taxonomy" id="1051891"/>
    <lineage>
        <taxon>Eukaryota</taxon>
        <taxon>Fungi</taxon>
        <taxon>Dikarya</taxon>
        <taxon>Basidiomycota</taxon>
        <taxon>Agaricomycotina</taxon>
        <taxon>Agaricomycetes</taxon>
        <taxon>Cantharellales</taxon>
        <taxon>Tulasnellaceae</taxon>
        <taxon>Tulasnella</taxon>
    </lineage>
</organism>
<evidence type="ECO:0000256" key="7">
    <source>
        <dbReference type="SAM" id="MobiDB-lite"/>
    </source>
</evidence>
<dbReference type="InterPro" id="IPR011356">
    <property type="entry name" value="Leucine_aapep/pepB"/>
</dbReference>
<evidence type="ECO:0000256" key="4">
    <source>
        <dbReference type="ARBA" id="ARBA00022438"/>
    </source>
</evidence>
<evidence type="ECO:0000313" key="10">
    <source>
        <dbReference type="Proteomes" id="UP000054248"/>
    </source>
</evidence>
<dbReference type="EC" id="3.4.11.1" evidence="3"/>
<dbReference type="SUPFAM" id="SSF52949">
    <property type="entry name" value="Macro domain-like"/>
    <property type="match status" value="1"/>
</dbReference>
<dbReference type="PROSITE" id="PS00631">
    <property type="entry name" value="CYTOSOL_AP"/>
    <property type="match status" value="1"/>
</dbReference>
<evidence type="ECO:0000313" key="9">
    <source>
        <dbReference type="EMBL" id="KIO25259.1"/>
    </source>
</evidence>
<dbReference type="Gene3D" id="3.40.630.10">
    <property type="entry name" value="Zn peptidases"/>
    <property type="match status" value="1"/>
</dbReference>
<dbReference type="GO" id="GO:0006508">
    <property type="term" value="P:proteolysis"/>
    <property type="evidence" value="ECO:0007669"/>
    <property type="project" value="UniProtKB-KW"/>
</dbReference>
<evidence type="ECO:0000259" key="8">
    <source>
        <dbReference type="PROSITE" id="PS00631"/>
    </source>
</evidence>
<dbReference type="OrthoDB" id="412814at2759"/>
<dbReference type="PANTHER" id="PTHR11963">
    <property type="entry name" value="LEUCINE AMINOPEPTIDASE-RELATED"/>
    <property type="match status" value="1"/>
</dbReference>
<feature type="compositionally biased region" description="Polar residues" evidence="7">
    <location>
        <begin position="53"/>
        <end position="63"/>
    </location>
</feature>
<accession>A0A0C3QHK4</accession>
<feature type="compositionally biased region" description="Low complexity" evidence="7">
    <location>
        <begin position="1"/>
        <end position="19"/>
    </location>
</feature>
<name>A0A0C3QHK4_9AGAM</name>
<dbReference type="Gene3D" id="3.40.220.10">
    <property type="entry name" value="Leucine Aminopeptidase, subunit E, domain 1"/>
    <property type="match status" value="1"/>
</dbReference>
<keyword evidence="4" id="KW-0031">Aminopeptidase</keyword>
<reference evidence="9 10" key="1">
    <citation type="submission" date="2014-04" db="EMBL/GenBank/DDBJ databases">
        <authorList>
            <consortium name="DOE Joint Genome Institute"/>
            <person name="Kuo A."/>
            <person name="Girlanda M."/>
            <person name="Perotto S."/>
            <person name="Kohler A."/>
            <person name="Nagy L.G."/>
            <person name="Floudas D."/>
            <person name="Copeland A."/>
            <person name="Barry K.W."/>
            <person name="Cichocki N."/>
            <person name="Veneault-Fourrey C."/>
            <person name="LaButti K."/>
            <person name="Lindquist E.A."/>
            <person name="Lipzen A."/>
            <person name="Lundell T."/>
            <person name="Morin E."/>
            <person name="Murat C."/>
            <person name="Sun H."/>
            <person name="Tunlid A."/>
            <person name="Henrissat B."/>
            <person name="Grigoriev I.V."/>
            <person name="Hibbett D.S."/>
            <person name="Martin F."/>
            <person name="Nordberg H.P."/>
            <person name="Cantor M.N."/>
            <person name="Hua S.X."/>
        </authorList>
    </citation>
    <scope>NUCLEOTIDE SEQUENCE [LARGE SCALE GENOMIC DNA]</scope>
    <source>
        <strain evidence="9 10">MUT 4182</strain>
    </source>
</reference>
<feature type="region of interest" description="Disordered" evidence="7">
    <location>
        <begin position="1"/>
        <end position="85"/>
    </location>
</feature>
<sequence length="529" mass="56353">MWAARTATRGTTAHRSSSAVRRSLINNARSITGCRSASTSSSPSSPSNMDAYLTTSTASSSQHVPFDSSKLWSSARPKNEKKPGETKIFYDVDSNGALGAVVSTGKVAEKKGSTEGEKREAIRAAVAEGIKKLRDAGATNVGINVEGIDAQAAAEGAALGLFKFTLKTKKEGQEDKDVNFKPLGPGESTASWEEGLTVSYAQNLARELMELPANMMTPTLFCERMKKELSDAANVEIFVRDEAWAAEKGMRTFLSVTKGTSEPAKLLEIHYKGAADKSATPLVLVGKGITFDSGGISLKPSADMKLMRGDMGGAATVCATAVAIAKLKIPINLVVVTPLCENLPGPSANKPGDVIVTMNNKTVEIDNTDAEGRLVLSDAIYYATSTYKPNTVIDVATLTGAMVIALGSVYSGVFTNSDALWSELNEAGQYSWDRFWRMPLDDDGFGPQIYGSNADLCNTGGRPGGSCTAALFLRHFVDGIDNEDATIRWAHIDIAGTMDVTRPGPYQQKGMTGRPVRAFVEFAKKLSAQ</sequence>
<evidence type="ECO:0000256" key="6">
    <source>
        <dbReference type="ARBA" id="ARBA00022801"/>
    </source>
</evidence>
<dbReference type="PRINTS" id="PR00481">
    <property type="entry name" value="LAMNOPPTDASE"/>
</dbReference>
<dbReference type="GO" id="GO:0070006">
    <property type="term" value="F:metalloaminopeptidase activity"/>
    <property type="evidence" value="ECO:0007669"/>
    <property type="project" value="InterPro"/>
</dbReference>
<protein>
    <recommendedName>
        <fullName evidence="3">leucyl aminopeptidase</fullName>
        <ecNumber evidence="3">3.4.11.1</ecNumber>
    </recommendedName>
</protein>
<dbReference type="InterPro" id="IPR043472">
    <property type="entry name" value="Macro_dom-like"/>
</dbReference>
<keyword evidence="10" id="KW-1185">Reference proteome</keyword>
<dbReference type="Proteomes" id="UP000054248">
    <property type="component" value="Unassembled WGS sequence"/>
</dbReference>
<dbReference type="Pfam" id="PF00883">
    <property type="entry name" value="Peptidase_M17"/>
    <property type="match status" value="1"/>
</dbReference>
<dbReference type="GO" id="GO:0030145">
    <property type="term" value="F:manganese ion binding"/>
    <property type="evidence" value="ECO:0007669"/>
    <property type="project" value="InterPro"/>
</dbReference>
<feature type="compositionally biased region" description="Polar residues" evidence="7">
    <location>
        <begin position="24"/>
        <end position="35"/>
    </location>
</feature>
<comment type="catalytic activity">
    <reaction evidence="1">
        <text>Release of an N-terminal amino acid, Xaa-|-Yaa-, in which Xaa is preferably Leu, but may be other amino acids including Pro although not Arg or Lys, and Yaa may be Pro. Amino acid amides and methyl esters are also readily hydrolyzed, but rates on arylamides are exceedingly low.</text>
        <dbReference type="EC" id="3.4.11.1"/>
    </reaction>
</comment>
<evidence type="ECO:0000256" key="1">
    <source>
        <dbReference type="ARBA" id="ARBA00000135"/>
    </source>
</evidence>
<dbReference type="SUPFAM" id="SSF53187">
    <property type="entry name" value="Zn-dependent exopeptidases"/>
    <property type="match status" value="1"/>
</dbReference>
<dbReference type="CDD" id="cd00433">
    <property type="entry name" value="Peptidase_M17"/>
    <property type="match status" value="1"/>
</dbReference>
<dbReference type="HAMAP" id="MF_00181">
    <property type="entry name" value="Cytosol_peptidase_M17"/>
    <property type="match status" value="1"/>
</dbReference>
<feature type="domain" description="Cytosol aminopeptidase" evidence="8">
    <location>
        <begin position="367"/>
        <end position="374"/>
    </location>
</feature>
<evidence type="ECO:0000256" key="2">
    <source>
        <dbReference type="ARBA" id="ARBA00009528"/>
    </source>
</evidence>
<dbReference type="HOGENOM" id="CLU_013734_1_2_1"/>
<dbReference type="InterPro" id="IPR000819">
    <property type="entry name" value="Peptidase_M17_C"/>
</dbReference>
<proteinExistence type="inferred from homology"/>
<dbReference type="STRING" id="1051891.A0A0C3QHK4"/>
<evidence type="ECO:0000256" key="3">
    <source>
        <dbReference type="ARBA" id="ARBA00012565"/>
    </source>
</evidence>
<keyword evidence="5" id="KW-0645">Protease</keyword>
<dbReference type="InterPro" id="IPR023042">
    <property type="entry name" value="Peptidase_M17_leu_NH2_pept"/>
</dbReference>
<dbReference type="AlphaFoldDB" id="A0A0C3QHK4"/>